<gene>
    <name evidence="2" type="ORF">TNIN_142471</name>
</gene>
<dbReference type="EMBL" id="BMAV01014295">
    <property type="protein sequence ID" value="GFY62572.1"/>
    <property type="molecule type" value="Genomic_DNA"/>
</dbReference>
<accession>A0A8X7CF21</accession>
<keyword evidence="1" id="KW-0472">Membrane</keyword>
<organism evidence="2 3">
    <name type="scientific">Trichonephila inaurata madagascariensis</name>
    <dbReference type="NCBI Taxonomy" id="2747483"/>
    <lineage>
        <taxon>Eukaryota</taxon>
        <taxon>Metazoa</taxon>
        <taxon>Ecdysozoa</taxon>
        <taxon>Arthropoda</taxon>
        <taxon>Chelicerata</taxon>
        <taxon>Arachnida</taxon>
        <taxon>Araneae</taxon>
        <taxon>Araneomorphae</taxon>
        <taxon>Entelegynae</taxon>
        <taxon>Araneoidea</taxon>
        <taxon>Nephilidae</taxon>
        <taxon>Trichonephila</taxon>
        <taxon>Trichonephila inaurata</taxon>
    </lineage>
</organism>
<feature type="transmembrane region" description="Helical" evidence="1">
    <location>
        <begin position="50"/>
        <end position="68"/>
    </location>
</feature>
<evidence type="ECO:0000256" key="1">
    <source>
        <dbReference type="SAM" id="Phobius"/>
    </source>
</evidence>
<name>A0A8X7CF21_9ARAC</name>
<dbReference type="OrthoDB" id="10356165at2759"/>
<evidence type="ECO:0000313" key="2">
    <source>
        <dbReference type="EMBL" id="GFY62572.1"/>
    </source>
</evidence>
<reference evidence="2" key="1">
    <citation type="submission" date="2020-08" db="EMBL/GenBank/DDBJ databases">
        <title>Multicomponent nature underlies the extraordinary mechanical properties of spider dragline silk.</title>
        <authorList>
            <person name="Kono N."/>
            <person name="Nakamura H."/>
            <person name="Mori M."/>
            <person name="Yoshida Y."/>
            <person name="Ohtoshi R."/>
            <person name="Malay A.D."/>
            <person name="Moran D.A.P."/>
            <person name="Tomita M."/>
            <person name="Numata K."/>
            <person name="Arakawa K."/>
        </authorList>
    </citation>
    <scope>NUCLEOTIDE SEQUENCE</scope>
</reference>
<keyword evidence="1" id="KW-1133">Transmembrane helix</keyword>
<sequence length="97" mass="11234">MDNSSSQRGVNRRRDGKHTLALMFTKQTETPPEEPASSWEAVKCLGLGKGWISLSLLVFFFPPWPVLFKKTGKLEMTRMLSQEGQLVFFFFWTFFIP</sequence>
<dbReference type="AlphaFoldDB" id="A0A8X7CF21"/>
<keyword evidence="1" id="KW-0812">Transmembrane</keyword>
<comment type="caution">
    <text evidence="2">The sequence shown here is derived from an EMBL/GenBank/DDBJ whole genome shotgun (WGS) entry which is preliminary data.</text>
</comment>
<dbReference type="Proteomes" id="UP000886998">
    <property type="component" value="Unassembled WGS sequence"/>
</dbReference>
<proteinExistence type="predicted"/>
<protein>
    <submittedName>
        <fullName evidence="2">Uncharacterized protein</fullName>
    </submittedName>
</protein>
<evidence type="ECO:0000313" key="3">
    <source>
        <dbReference type="Proteomes" id="UP000886998"/>
    </source>
</evidence>
<keyword evidence="3" id="KW-1185">Reference proteome</keyword>